<evidence type="ECO:0000313" key="2">
    <source>
        <dbReference type="Proteomes" id="UP000262939"/>
    </source>
</evidence>
<organism evidence="1 2">
    <name type="scientific">Peribacillus glennii</name>
    <dbReference type="NCBI Taxonomy" id="2303991"/>
    <lineage>
        <taxon>Bacteria</taxon>
        <taxon>Bacillati</taxon>
        <taxon>Bacillota</taxon>
        <taxon>Bacilli</taxon>
        <taxon>Bacillales</taxon>
        <taxon>Bacillaceae</taxon>
        <taxon>Peribacillus</taxon>
    </lineage>
</organism>
<dbReference type="AlphaFoldDB" id="A0A372LGD1"/>
<gene>
    <name evidence="1" type="ORF">D0466_05560</name>
</gene>
<comment type="caution">
    <text evidence="1">The sequence shown here is derived from an EMBL/GenBank/DDBJ whole genome shotgun (WGS) entry which is preliminary data.</text>
</comment>
<dbReference type="Proteomes" id="UP000262939">
    <property type="component" value="Unassembled WGS sequence"/>
</dbReference>
<name>A0A372LGD1_9BACI</name>
<accession>A0A372LGD1</accession>
<proteinExistence type="predicted"/>
<sequence>MKIDLTKQQYELLVKLIEYGMWVVDSENPDSPNEDYRELEQTVLGSAEEFQFFDIIRNEEHNLLEPAPAVQNDIFQVLDSYEDMVFWDKFVYYMARKDIESENLVHNYNEQQYMERLMELEDYYHEHFERFGIGKVKIED</sequence>
<protein>
    <submittedName>
        <fullName evidence="1">Uncharacterized protein</fullName>
    </submittedName>
</protein>
<reference evidence="1 2" key="1">
    <citation type="submission" date="2018-08" db="EMBL/GenBank/DDBJ databases">
        <title>Bacillus chawlae sp. nov., Bacillus glennii sp. nov., and Bacillus saganii sp. nov. Isolated from the Vehicle Assembly Building at Kennedy Space Center where the Viking Spacecraft were Assembled.</title>
        <authorList>
            <person name="Seuylemezian A."/>
            <person name="Vaishampayan P."/>
        </authorList>
    </citation>
    <scope>NUCLEOTIDE SEQUENCE [LARGE SCALE GENOMIC DNA]</scope>
    <source>
        <strain evidence="1 2">V44-8</strain>
    </source>
</reference>
<dbReference type="EMBL" id="QVTD01000003">
    <property type="protein sequence ID" value="RFU65360.1"/>
    <property type="molecule type" value="Genomic_DNA"/>
</dbReference>
<dbReference type="OrthoDB" id="5638364at2"/>
<evidence type="ECO:0000313" key="1">
    <source>
        <dbReference type="EMBL" id="RFU65360.1"/>
    </source>
</evidence>
<keyword evidence="2" id="KW-1185">Reference proteome</keyword>
<dbReference type="RefSeq" id="WP_117321535.1">
    <property type="nucleotide sequence ID" value="NZ_QVTD01000003.1"/>
</dbReference>